<evidence type="ECO:0000256" key="1">
    <source>
        <dbReference type="ARBA" id="ARBA00004115"/>
    </source>
</evidence>
<comment type="subcellular location">
    <subcellularLocation>
        <location evidence="1">Endoplasmic reticulum membrane</location>
        <topology evidence="1">Single-pass type I membrane protein</topology>
    </subcellularLocation>
</comment>
<evidence type="ECO:0000256" key="2">
    <source>
        <dbReference type="ARBA" id="ARBA00007904"/>
    </source>
</evidence>
<keyword evidence="10" id="KW-0325">Glycoprotein</keyword>
<evidence type="ECO:0000256" key="6">
    <source>
        <dbReference type="ARBA" id="ARBA00022729"/>
    </source>
</evidence>
<dbReference type="Pfam" id="PF25293">
    <property type="entry name" value="Beta-prop_EMC1_N"/>
    <property type="match status" value="1"/>
</dbReference>
<keyword evidence="17" id="KW-1185">Reference proteome</keyword>
<dbReference type="GO" id="GO:0034975">
    <property type="term" value="P:protein folding in endoplasmic reticulum"/>
    <property type="evidence" value="ECO:0007669"/>
    <property type="project" value="TreeGrafter"/>
</dbReference>
<comment type="subunit">
    <text evidence="3">Component of the ER membrane protein complex (EMC).</text>
</comment>
<evidence type="ECO:0000256" key="3">
    <source>
        <dbReference type="ARBA" id="ARBA00011276"/>
    </source>
</evidence>
<evidence type="ECO:0000259" key="14">
    <source>
        <dbReference type="Pfam" id="PF07774"/>
    </source>
</evidence>
<feature type="region of interest" description="Disordered" evidence="11">
    <location>
        <begin position="625"/>
        <end position="647"/>
    </location>
</feature>
<comment type="similarity">
    <text evidence="2">Belongs to the EMC1 family.</text>
</comment>
<dbReference type="SUPFAM" id="SSF50998">
    <property type="entry name" value="Quinoprotein alcohol dehydrogenase-like"/>
    <property type="match status" value="1"/>
</dbReference>
<keyword evidence="5 12" id="KW-0812">Transmembrane</keyword>
<dbReference type="Proteomes" id="UP000245783">
    <property type="component" value="Unassembled WGS sequence"/>
</dbReference>
<evidence type="ECO:0000256" key="10">
    <source>
        <dbReference type="ARBA" id="ARBA00023180"/>
    </source>
</evidence>
<feature type="transmembrane region" description="Helical" evidence="12">
    <location>
        <begin position="1238"/>
        <end position="1256"/>
    </location>
</feature>
<proteinExistence type="inferred from homology"/>
<dbReference type="EMBL" id="KZ819375">
    <property type="protein sequence ID" value="PWN42883.1"/>
    <property type="molecule type" value="Genomic_DNA"/>
</dbReference>
<dbReference type="Gene3D" id="2.130.10.10">
    <property type="entry name" value="YVTN repeat-like/Quinoprotein amine dehydrogenase"/>
    <property type="match status" value="1"/>
</dbReference>
<evidence type="ECO:0000313" key="16">
    <source>
        <dbReference type="EMBL" id="PWN42883.1"/>
    </source>
</evidence>
<evidence type="ECO:0000256" key="4">
    <source>
        <dbReference type="ARBA" id="ARBA00020824"/>
    </source>
</evidence>
<name>A0A316W285_9BASI</name>
<dbReference type="PANTHER" id="PTHR21573:SF0">
    <property type="entry name" value="ER MEMBRANE PROTEIN COMPLEX SUBUNIT 1"/>
    <property type="match status" value="1"/>
</dbReference>
<evidence type="ECO:0000313" key="17">
    <source>
        <dbReference type="Proteomes" id="UP000245783"/>
    </source>
</evidence>
<evidence type="ECO:0000256" key="11">
    <source>
        <dbReference type="SAM" id="MobiDB-lite"/>
    </source>
</evidence>
<dbReference type="InterPro" id="IPR011047">
    <property type="entry name" value="Quinoprotein_ADH-like_sf"/>
</dbReference>
<dbReference type="GeneID" id="37034345"/>
<evidence type="ECO:0000256" key="7">
    <source>
        <dbReference type="ARBA" id="ARBA00022824"/>
    </source>
</evidence>
<dbReference type="GO" id="GO:0072546">
    <property type="term" value="C:EMC complex"/>
    <property type="evidence" value="ECO:0007669"/>
    <property type="project" value="InterPro"/>
</dbReference>
<dbReference type="RefSeq" id="XP_025370043.1">
    <property type="nucleotide sequence ID" value="XM_025512475.1"/>
</dbReference>
<feature type="signal peptide" evidence="13">
    <location>
        <begin position="1"/>
        <end position="25"/>
    </location>
</feature>
<accession>A0A316W285</accession>
<feature type="domain" description="EMC1 first beta-propeller" evidence="15">
    <location>
        <begin position="68"/>
        <end position="273"/>
    </location>
</feature>
<keyword evidence="6 13" id="KW-0732">Signal</keyword>
<sequence>MRLQVSISLVAACYWALASLSAVSAAVAPNPDPTYHIPRIGVPKLSSLTSASQFLTPRFHRIIRADEDKSKKTNTALFVASEQGGFGALNPRNGDIVWRRVVNDTDPVQGFWLSADVALYLTGHGATRATVHNALTGRLEWSQLLSSPDQSDPSLFSAPDISIPSWAGPGCDASFVAPGFPAGDIIVLDGAKRIRRLDGTTGQQRWRWSEAEVTKDRTLVRVLASEAAVHVVSLAPTYSTLPLIGSKEPTGFDVRIYTLSLTDGKLLDIQDVGAAIAPVGPLAGYGGKATTGGAANIALVNLAATRPRQGSEVTPAGQKPPLQPHLVWVHKDGTIRAVSWPVGLSSPSDEDAPAIQARQASNVLTLKALSSSFVALREVNLGERGVLIAIREDGKAEVIRVDHAQGNEGSKQGKAALYSRWEFEEDARDAVYSGTVDKQGSAYVNRLFFQASQQLVNFHVYWLDSKDPGGQGQITGFSFQFDHDLNGDILAAPFEVSPVSSYQVITRSAFITASGSVRLLQDDRHHWMNEEGLAETAAAVLVDLPERQIGSVVSADFESGGLELKLRAAAARAVLEGETFFERLQRHGLALQLAPSWLLSVSISFIEGLKSLISDPRLFATSHYAAQRGAPPPPPKPTASEDGTTRQFKRYPAGGVAAAEVPDARRRVIPRPARIPQGGKAARPAHLAQGPPPPAALAPRAADSNITAHLFRDRLGFRKVLVSATTRGKVYAMDTDTRTFVWEKSLVGFGAGEGAPVPIVNVRFLSVTRPVGGASSAKDSRTDKDANADAAAHLGPLITIVADVEEQGTTLTRVWELDPLTGVFPAGDAAQTGLPLLVGKAKDVFLLPFEDDVTRQQAVGAIDPNNGLVLWPRTPSVAAAFEKIAKQFFYLTHTTHEDQATGQNTSILNGFVVLNGQTLESAPAWQMRFEPGEEIVHLIHGSNGPIASQGKVLGNRKTMYKYLNPHGVVVVTRLSGPASQRGDSAHVYVIDSASGLTLYSRRLIDHDLAAGQDSLQAAFAENWITVAYRVNGHDAHEVSTKPQNEVLSGDEKSSKAKTIALKPETRLLSLELYEAETARDQTWDWRGSKSSFSPVVGGPEGVRPFAQTYVLPHAITSLAMSKTKFGITSKSLLMTTVNGNLLSLPRRILDPRRPVGRKPTSEELEEGLSTFDAYVPNAPQLSVGGQFRIEGPKGLVVAPAAIESTSLVAVLGLDWILVRIAPSGTFDMLNPTFNKPQLVLTIVALTVGLLVARPMLATKTLKMRW</sequence>
<dbReference type="InterPro" id="IPR015943">
    <property type="entry name" value="WD40/YVTN_repeat-like_dom_sf"/>
</dbReference>
<reference evidence="16 17" key="1">
    <citation type="journal article" date="2018" name="Mol. Biol. Evol.">
        <title>Broad Genomic Sampling Reveals a Smut Pathogenic Ancestry of the Fungal Clade Ustilaginomycotina.</title>
        <authorList>
            <person name="Kijpornyongpan T."/>
            <person name="Mondo S.J."/>
            <person name="Barry K."/>
            <person name="Sandor L."/>
            <person name="Lee J."/>
            <person name="Lipzen A."/>
            <person name="Pangilinan J."/>
            <person name="LaButti K."/>
            <person name="Hainaut M."/>
            <person name="Henrissat B."/>
            <person name="Grigoriev I.V."/>
            <person name="Spatafora J.W."/>
            <person name="Aime M.C."/>
        </authorList>
    </citation>
    <scope>NUCLEOTIDE SEQUENCE [LARGE SCALE GENOMIC DNA]</scope>
    <source>
        <strain evidence="16 17">MCA 4658</strain>
    </source>
</reference>
<feature type="region of interest" description="Disordered" evidence="11">
    <location>
        <begin position="667"/>
        <end position="699"/>
    </location>
</feature>
<gene>
    <name evidence="16" type="ORF">IE81DRAFT_312977</name>
</gene>
<dbReference type="PANTHER" id="PTHR21573">
    <property type="entry name" value="ER MEMBRANE PROTEIN COMPLEX SUBUNIT 1"/>
    <property type="match status" value="1"/>
</dbReference>
<protein>
    <recommendedName>
        <fullName evidence="4">ER membrane protein complex subunit 1</fullName>
    </recommendedName>
</protein>
<keyword evidence="8 12" id="KW-1133">Transmembrane helix</keyword>
<evidence type="ECO:0000256" key="9">
    <source>
        <dbReference type="ARBA" id="ARBA00023136"/>
    </source>
</evidence>
<feature type="domain" description="ER membrane protein complex subunit 1 C-terminal" evidence="14">
    <location>
        <begin position="1021"/>
        <end position="1265"/>
    </location>
</feature>
<dbReference type="STRING" id="1522189.A0A316W285"/>
<keyword evidence="7" id="KW-0256">Endoplasmic reticulum</keyword>
<evidence type="ECO:0000256" key="12">
    <source>
        <dbReference type="SAM" id="Phobius"/>
    </source>
</evidence>
<dbReference type="Pfam" id="PF07774">
    <property type="entry name" value="EMC1_C"/>
    <property type="match status" value="1"/>
</dbReference>
<feature type="chain" id="PRO_5016316653" description="ER membrane protein complex subunit 1" evidence="13">
    <location>
        <begin position="26"/>
        <end position="1265"/>
    </location>
</feature>
<evidence type="ECO:0000256" key="8">
    <source>
        <dbReference type="ARBA" id="ARBA00022989"/>
    </source>
</evidence>
<dbReference type="AlphaFoldDB" id="A0A316W285"/>
<organism evidence="16 17">
    <name type="scientific">Ceraceosorus guamensis</name>
    <dbReference type="NCBI Taxonomy" id="1522189"/>
    <lineage>
        <taxon>Eukaryota</taxon>
        <taxon>Fungi</taxon>
        <taxon>Dikarya</taxon>
        <taxon>Basidiomycota</taxon>
        <taxon>Ustilaginomycotina</taxon>
        <taxon>Exobasidiomycetes</taxon>
        <taxon>Ceraceosorales</taxon>
        <taxon>Ceraceosoraceae</taxon>
        <taxon>Ceraceosorus</taxon>
    </lineage>
</organism>
<evidence type="ECO:0000256" key="13">
    <source>
        <dbReference type="SAM" id="SignalP"/>
    </source>
</evidence>
<evidence type="ECO:0000256" key="5">
    <source>
        <dbReference type="ARBA" id="ARBA00022692"/>
    </source>
</evidence>
<dbReference type="InterPro" id="IPR058545">
    <property type="entry name" value="Beta-prop_EMC1_1st"/>
</dbReference>
<dbReference type="InterPro" id="IPR026895">
    <property type="entry name" value="EMC1"/>
</dbReference>
<dbReference type="InParanoid" id="A0A316W285"/>
<dbReference type="InterPro" id="IPR011678">
    <property type="entry name" value="EMC1_C"/>
</dbReference>
<evidence type="ECO:0000259" key="15">
    <source>
        <dbReference type="Pfam" id="PF25293"/>
    </source>
</evidence>
<keyword evidence="9 12" id="KW-0472">Membrane</keyword>
<dbReference type="OrthoDB" id="28092at2759"/>